<evidence type="ECO:0000256" key="1">
    <source>
        <dbReference type="SAM" id="MobiDB-lite"/>
    </source>
</evidence>
<reference evidence="2 3" key="1">
    <citation type="journal article" date="2018" name="Cell">
        <title>The Chara Genome: Secondary Complexity and Implications for Plant Terrestrialization.</title>
        <authorList>
            <person name="Nishiyama T."/>
            <person name="Sakayama H."/>
            <person name="Vries J.D."/>
            <person name="Buschmann H."/>
            <person name="Saint-Marcoux D."/>
            <person name="Ullrich K.K."/>
            <person name="Haas F.B."/>
            <person name="Vanderstraeten L."/>
            <person name="Becker D."/>
            <person name="Lang D."/>
            <person name="Vosolsobe S."/>
            <person name="Rombauts S."/>
            <person name="Wilhelmsson P.K.I."/>
            <person name="Janitza P."/>
            <person name="Kern R."/>
            <person name="Heyl A."/>
            <person name="Rumpler F."/>
            <person name="Villalobos L.I.A.C."/>
            <person name="Clay J.M."/>
            <person name="Skokan R."/>
            <person name="Toyoda A."/>
            <person name="Suzuki Y."/>
            <person name="Kagoshima H."/>
            <person name="Schijlen E."/>
            <person name="Tajeshwar N."/>
            <person name="Catarino B."/>
            <person name="Hetherington A.J."/>
            <person name="Saltykova A."/>
            <person name="Bonnot C."/>
            <person name="Breuninger H."/>
            <person name="Symeonidi A."/>
            <person name="Radhakrishnan G.V."/>
            <person name="Van Nieuwerburgh F."/>
            <person name="Deforce D."/>
            <person name="Chang C."/>
            <person name="Karol K.G."/>
            <person name="Hedrich R."/>
            <person name="Ulvskov P."/>
            <person name="Glockner G."/>
            <person name="Delwiche C.F."/>
            <person name="Petrasek J."/>
            <person name="Van de Peer Y."/>
            <person name="Friml J."/>
            <person name="Beilby M."/>
            <person name="Dolan L."/>
            <person name="Kohara Y."/>
            <person name="Sugano S."/>
            <person name="Fujiyama A."/>
            <person name="Delaux P.-M."/>
            <person name="Quint M."/>
            <person name="TheiBen G."/>
            <person name="Hagemann M."/>
            <person name="Harholt J."/>
            <person name="Dunand C."/>
            <person name="Zachgo S."/>
            <person name="Langdale J."/>
            <person name="Maumus F."/>
            <person name="Straeten D.V.D."/>
            <person name="Gould S.B."/>
            <person name="Rensing S.A."/>
        </authorList>
    </citation>
    <scope>NUCLEOTIDE SEQUENCE [LARGE SCALE GENOMIC DNA]</scope>
    <source>
        <strain evidence="2 3">S276</strain>
    </source>
</reference>
<dbReference type="AlphaFoldDB" id="A0A388KFZ8"/>
<dbReference type="Pfam" id="PF13650">
    <property type="entry name" value="Asp_protease_2"/>
    <property type="match status" value="1"/>
</dbReference>
<organism evidence="2 3">
    <name type="scientific">Chara braunii</name>
    <name type="common">Braun's stonewort</name>
    <dbReference type="NCBI Taxonomy" id="69332"/>
    <lineage>
        <taxon>Eukaryota</taxon>
        <taxon>Viridiplantae</taxon>
        <taxon>Streptophyta</taxon>
        <taxon>Charophyceae</taxon>
        <taxon>Charales</taxon>
        <taxon>Characeae</taxon>
        <taxon>Chara</taxon>
    </lineage>
</organism>
<comment type="caution">
    <text evidence="2">The sequence shown here is derived from an EMBL/GenBank/DDBJ whole genome shotgun (WGS) entry which is preliminary data.</text>
</comment>
<dbReference type="Gene3D" id="2.40.70.10">
    <property type="entry name" value="Acid Proteases"/>
    <property type="match status" value="1"/>
</dbReference>
<dbReference type="SUPFAM" id="SSF50630">
    <property type="entry name" value="Acid proteases"/>
    <property type="match status" value="1"/>
</dbReference>
<dbReference type="Proteomes" id="UP000265515">
    <property type="component" value="Unassembled WGS sequence"/>
</dbReference>
<dbReference type="EMBL" id="BFEA01000108">
    <property type="protein sequence ID" value="GBG68990.1"/>
    <property type="molecule type" value="Genomic_DNA"/>
</dbReference>
<protein>
    <recommendedName>
        <fullName evidence="4">CCHC-type domain-containing protein</fullName>
    </recommendedName>
</protein>
<feature type="region of interest" description="Disordered" evidence="1">
    <location>
        <begin position="166"/>
        <end position="194"/>
    </location>
</feature>
<keyword evidence="3" id="KW-1185">Reference proteome</keyword>
<feature type="compositionally biased region" description="Basic and acidic residues" evidence="1">
    <location>
        <begin position="172"/>
        <end position="189"/>
    </location>
</feature>
<name>A0A388KFZ8_CHABU</name>
<evidence type="ECO:0000313" key="2">
    <source>
        <dbReference type="EMBL" id="GBG68990.1"/>
    </source>
</evidence>
<feature type="region of interest" description="Disordered" evidence="1">
    <location>
        <begin position="1"/>
        <end position="46"/>
    </location>
</feature>
<dbReference type="CDD" id="cd00303">
    <property type="entry name" value="retropepsin_like"/>
    <property type="match status" value="1"/>
</dbReference>
<accession>A0A388KFZ8</accession>
<proteinExistence type="predicted"/>
<evidence type="ECO:0008006" key="4">
    <source>
        <dbReference type="Google" id="ProtNLM"/>
    </source>
</evidence>
<gene>
    <name evidence="2" type="ORF">CBR_g3689</name>
</gene>
<evidence type="ECO:0000313" key="3">
    <source>
        <dbReference type="Proteomes" id="UP000265515"/>
    </source>
</evidence>
<feature type="compositionally biased region" description="Basic and acidic residues" evidence="1">
    <location>
        <begin position="21"/>
        <end position="43"/>
    </location>
</feature>
<sequence>MAKEVEALKAAMEKLQNSNQRKKEPPVKASPRPEGREKGDPSPRRTWNYKACMYCGDEDHRKRDCQAMLDALKEGIIELDDKKYVIWADEGKPVPFLPSMKINVDIRKRRMNEAKAKQAEVPLAMKVSRVTFEEEVDNAPESPRIGISSIKFEESMSDSEAFVCTQGVGESSHGKKEDPDQRMRDEQVKSPKSPLMMKKAKVPLLEATATGDPRVEAKTSILTIEKGGKKDAETVEEEGSYFYILGSGKLNATVNGVRTEVIMDDGSESTVCEDKVARKLGLEMDRSVAMTMVSANQFRQPTLGVCHKVSVVVAGVEATVPVFMVEHSSSELILGRT</sequence>
<dbReference type="Gramene" id="GBG68990">
    <property type="protein sequence ID" value="GBG68990"/>
    <property type="gene ID" value="CBR_g3689"/>
</dbReference>
<dbReference type="InterPro" id="IPR021109">
    <property type="entry name" value="Peptidase_aspartic_dom_sf"/>
</dbReference>